<name>A0A5C3L934_COPMA</name>
<feature type="region of interest" description="Disordered" evidence="2">
    <location>
        <begin position="1"/>
        <end position="33"/>
    </location>
</feature>
<feature type="compositionally biased region" description="Basic and acidic residues" evidence="2">
    <location>
        <begin position="1"/>
        <end position="11"/>
    </location>
</feature>
<feature type="region of interest" description="Disordered" evidence="2">
    <location>
        <begin position="644"/>
        <end position="675"/>
    </location>
</feature>
<dbReference type="OrthoDB" id="4088568at2759"/>
<feature type="compositionally biased region" description="Polar residues" evidence="2">
    <location>
        <begin position="952"/>
        <end position="990"/>
    </location>
</feature>
<feature type="compositionally biased region" description="Polar residues" evidence="2">
    <location>
        <begin position="354"/>
        <end position="364"/>
    </location>
</feature>
<feature type="region of interest" description="Disordered" evidence="2">
    <location>
        <begin position="820"/>
        <end position="874"/>
    </location>
</feature>
<evidence type="ECO:0000256" key="2">
    <source>
        <dbReference type="SAM" id="MobiDB-lite"/>
    </source>
</evidence>
<feature type="region of interest" description="Disordered" evidence="2">
    <location>
        <begin position="948"/>
        <end position="1021"/>
    </location>
</feature>
<feature type="compositionally biased region" description="Low complexity" evidence="2">
    <location>
        <begin position="392"/>
        <end position="404"/>
    </location>
</feature>
<proteinExistence type="predicted"/>
<feature type="compositionally biased region" description="Polar residues" evidence="2">
    <location>
        <begin position="828"/>
        <end position="840"/>
    </location>
</feature>
<reference evidence="3 4" key="1">
    <citation type="journal article" date="2019" name="Nat. Ecol. Evol.">
        <title>Megaphylogeny resolves global patterns of mushroom evolution.</title>
        <authorList>
            <person name="Varga T."/>
            <person name="Krizsan K."/>
            <person name="Foldi C."/>
            <person name="Dima B."/>
            <person name="Sanchez-Garcia M."/>
            <person name="Sanchez-Ramirez S."/>
            <person name="Szollosi G.J."/>
            <person name="Szarkandi J.G."/>
            <person name="Papp V."/>
            <person name="Albert L."/>
            <person name="Andreopoulos W."/>
            <person name="Angelini C."/>
            <person name="Antonin V."/>
            <person name="Barry K.W."/>
            <person name="Bougher N.L."/>
            <person name="Buchanan P."/>
            <person name="Buyck B."/>
            <person name="Bense V."/>
            <person name="Catcheside P."/>
            <person name="Chovatia M."/>
            <person name="Cooper J."/>
            <person name="Damon W."/>
            <person name="Desjardin D."/>
            <person name="Finy P."/>
            <person name="Geml J."/>
            <person name="Haridas S."/>
            <person name="Hughes K."/>
            <person name="Justo A."/>
            <person name="Karasinski D."/>
            <person name="Kautmanova I."/>
            <person name="Kiss B."/>
            <person name="Kocsube S."/>
            <person name="Kotiranta H."/>
            <person name="LaButti K.M."/>
            <person name="Lechner B.E."/>
            <person name="Liimatainen K."/>
            <person name="Lipzen A."/>
            <person name="Lukacs Z."/>
            <person name="Mihaltcheva S."/>
            <person name="Morgado L.N."/>
            <person name="Niskanen T."/>
            <person name="Noordeloos M.E."/>
            <person name="Ohm R.A."/>
            <person name="Ortiz-Santana B."/>
            <person name="Ovrebo C."/>
            <person name="Racz N."/>
            <person name="Riley R."/>
            <person name="Savchenko A."/>
            <person name="Shiryaev A."/>
            <person name="Soop K."/>
            <person name="Spirin V."/>
            <person name="Szebenyi C."/>
            <person name="Tomsovsky M."/>
            <person name="Tulloss R.E."/>
            <person name="Uehling J."/>
            <person name="Grigoriev I.V."/>
            <person name="Vagvolgyi C."/>
            <person name="Papp T."/>
            <person name="Martin F.M."/>
            <person name="Miettinen O."/>
            <person name="Hibbett D.S."/>
            <person name="Nagy L.G."/>
        </authorList>
    </citation>
    <scope>NUCLEOTIDE SEQUENCE [LARGE SCALE GENOMIC DNA]</scope>
    <source>
        <strain evidence="3 4">CBS 121175</strain>
    </source>
</reference>
<feature type="region of interest" description="Disordered" evidence="2">
    <location>
        <begin position="1067"/>
        <end position="1108"/>
    </location>
</feature>
<feature type="compositionally biased region" description="Low complexity" evidence="2">
    <location>
        <begin position="12"/>
        <end position="24"/>
    </location>
</feature>
<dbReference type="AlphaFoldDB" id="A0A5C3L934"/>
<feature type="region of interest" description="Disordered" evidence="2">
    <location>
        <begin position="109"/>
        <end position="134"/>
    </location>
</feature>
<keyword evidence="4" id="KW-1185">Reference proteome</keyword>
<feature type="coiled-coil region" evidence="1">
    <location>
        <begin position="134"/>
        <end position="189"/>
    </location>
</feature>
<gene>
    <name evidence="3" type="ORF">FA15DRAFT_756382</name>
</gene>
<feature type="region of interest" description="Disordered" evidence="2">
    <location>
        <begin position="330"/>
        <end position="444"/>
    </location>
</feature>
<evidence type="ECO:0000313" key="4">
    <source>
        <dbReference type="Proteomes" id="UP000307440"/>
    </source>
</evidence>
<feature type="region of interest" description="Disordered" evidence="2">
    <location>
        <begin position="459"/>
        <end position="496"/>
    </location>
</feature>
<sequence>MDPEIRDEPSRSSRPSTPGSPSSPMERSFDLSSSTIDELTSVLGDLNRVPSPGPTTHALTCCCGKDDCQNTTSWSELKTKLESRLILSAEVGQALLQKHEAYVRQVEKNRHRRNTSKTATLTFKDDNPDDITSEERLNREYDHLAREKAEIEKRLNHALVNNEVTEVSNKTLMQELQEAREAISRLTAHNARAMGWDTRLTAALKERDDMQQERDSESHRARLAESRFAALKDKTGKLQTEVRRLQDTLEEKRHHRLETSESLLNDAKSRLETIRSSIGTTAKAEQDELAQVVESLVNDNDILKRDNAELQRLLGESREDLHALQEELEEQRANALPPPRSNPSTPLSRHFHNGSVSSLALSPHQNRRSYIPEPFPRNGNVIEPPTPESSRRPLSPLDSLSPPDNRWNAFTYPRSRHHSNSSHLSHEVEDEGDSEQSSPEVSKGPRKLLLLARSRGVQTDVVPQSALPSPSPLPSHLSSISTSADPRSESSSFSESLSSNTSAVFEKATALLHRMTQADALTLTNRLKRQHLKGADLSHLSRTTVSNIVAESIELRSQFRMLLEDEKIVATCTRKDLRVLFKLLKDVFMEMGQMRVTLNDVIFDPSCAPRISELSLNPSKAAAEREQQSRDRLQGPTSWIAPFSRLFSGTQRREPSPTGISRSNSGQGPTRFAPKLGPALAASATTVNVEFSGAGVGRATTSLGPPQMITITPATDVQAGMGSAPTTVMNIFAGAPKSASVDPDPWIVLPRNTPRRAQSTYFRPESGTATIGRSNMKKINRLSRNVDAVIDSEQYSVSEIAAVPPVALEDQVAPLPQQKPALRRRGLSDSSIHSTFTSQGNDEDGPGSPSPSPTTMTRRDSGGHSVNASISSNLPWGDSASVLQALTRTVQNLRMTATGTMAAVGVPSPSPFFTGPSSTIVDSEAARSSNTVVEGDSTSTAVGVSVTSLSSNDVSQSAKSAEQSPTDSGAQSSVVDAGSRPSTPSQNAPSSPVRIASPISRPSSVPVTPKATHKARLSRDLVKKAVASPGKGSGSPAGFGGLGFLPSIPNIGLASWASTNMVMDPVSPVDQVLGTSSSAREDSPLSYKSKRAGPGRPGRGSIGSRDFL</sequence>
<evidence type="ECO:0000256" key="1">
    <source>
        <dbReference type="SAM" id="Coils"/>
    </source>
</evidence>
<accession>A0A5C3L934</accession>
<dbReference type="Proteomes" id="UP000307440">
    <property type="component" value="Unassembled WGS sequence"/>
</dbReference>
<organism evidence="3 4">
    <name type="scientific">Coprinopsis marcescibilis</name>
    <name type="common">Agaric fungus</name>
    <name type="synonym">Psathyrella marcescibilis</name>
    <dbReference type="NCBI Taxonomy" id="230819"/>
    <lineage>
        <taxon>Eukaryota</taxon>
        <taxon>Fungi</taxon>
        <taxon>Dikarya</taxon>
        <taxon>Basidiomycota</taxon>
        <taxon>Agaricomycotina</taxon>
        <taxon>Agaricomycetes</taxon>
        <taxon>Agaricomycetidae</taxon>
        <taxon>Agaricales</taxon>
        <taxon>Agaricineae</taxon>
        <taxon>Psathyrellaceae</taxon>
        <taxon>Coprinopsis</taxon>
    </lineage>
</organism>
<evidence type="ECO:0000313" key="3">
    <source>
        <dbReference type="EMBL" id="TFK24728.1"/>
    </source>
</evidence>
<protein>
    <submittedName>
        <fullName evidence="3">Uncharacterized protein</fullName>
    </submittedName>
</protein>
<feature type="compositionally biased region" description="Polar residues" evidence="2">
    <location>
        <begin position="658"/>
        <end position="668"/>
    </location>
</feature>
<keyword evidence="1" id="KW-0175">Coiled coil</keyword>
<dbReference type="EMBL" id="ML210196">
    <property type="protein sequence ID" value="TFK24728.1"/>
    <property type="molecule type" value="Genomic_DNA"/>
</dbReference>
<feature type="compositionally biased region" description="Polar residues" evidence="2">
    <location>
        <begin position="864"/>
        <end position="874"/>
    </location>
</feature>
<feature type="compositionally biased region" description="Low complexity" evidence="2">
    <location>
        <begin position="463"/>
        <end position="496"/>
    </location>
</feature>
<dbReference type="STRING" id="230819.A0A5C3L934"/>